<dbReference type="InterPro" id="IPR001796">
    <property type="entry name" value="DHFR_dom"/>
</dbReference>
<accession>A0A2S8NVH8</accession>
<evidence type="ECO:0000313" key="10">
    <source>
        <dbReference type="Proteomes" id="UP000238672"/>
    </source>
</evidence>
<evidence type="ECO:0000256" key="3">
    <source>
        <dbReference type="ARBA" id="ARBA00012856"/>
    </source>
</evidence>
<dbReference type="SUPFAM" id="SSF53597">
    <property type="entry name" value="Dihydrofolate reductase-like"/>
    <property type="match status" value="1"/>
</dbReference>
<keyword evidence="6" id="KW-0560">Oxidoreductase</keyword>
<keyword evidence="10" id="KW-1185">Reference proteome</keyword>
<evidence type="ECO:0000256" key="2">
    <source>
        <dbReference type="ARBA" id="ARBA00009539"/>
    </source>
</evidence>
<dbReference type="Pfam" id="PF00186">
    <property type="entry name" value="DHFR_1"/>
    <property type="match status" value="1"/>
</dbReference>
<dbReference type="PROSITE" id="PS51330">
    <property type="entry name" value="DHFR_2"/>
    <property type="match status" value="1"/>
</dbReference>
<feature type="domain" description="DHFR" evidence="8">
    <location>
        <begin position="1"/>
        <end position="160"/>
    </location>
</feature>
<dbReference type="Gene3D" id="3.40.430.10">
    <property type="entry name" value="Dihydrofolate Reductase, subunit A"/>
    <property type="match status" value="1"/>
</dbReference>
<name>A0A2S8NVH8_9MOLU</name>
<dbReference type="GO" id="GO:0005829">
    <property type="term" value="C:cytosol"/>
    <property type="evidence" value="ECO:0007669"/>
    <property type="project" value="TreeGrafter"/>
</dbReference>
<dbReference type="Proteomes" id="UP000238672">
    <property type="component" value="Unassembled WGS sequence"/>
</dbReference>
<evidence type="ECO:0000256" key="6">
    <source>
        <dbReference type="ARBA" id="ARBA00023002"/>
    </source>
</evidence>
<evidence type="ECO:0000256" key="4">
    <source>
        <dbReference type="ARBA" id="ARBA00022563"/>
    </source>
</evidence>
<dbReference type="InterPro" id="IPR012259">
    <property type="entry name" value="DHFR"/>
</dbReference>
<dbReference type="AlphaFoldDB" id="A0A2S8NVH8"/>
<keyword evidence="4" id="KW-0554">One-carbon metabolism</keyword>
<dbReference type="InterPro" id="IPR017925">
    <property type="entry name" value="DHFR_CS"/>
</dbReference>
<gene>
    <name evidence="9" type="ORF">C6B37_00095</name>
</gene>
<comment type="pathway">
    <text evidence="1">Cofactor biosynthesis; tetrahydrofolate biosynthesis; 5,6,7,8-tetrahydrofolate from 7,8-dihydrofolate: step 1/1.</text>
</comment>
<dbReference type="InterPro" id="IPR024072">
    <property type="entry name" value="DHFR-like_dom_sf"/>
</dbReference>
<dbReference type="GO" id="GO:0046452">
    <property type="term" value="P:dihydrofolate metabolic process"/>
    <property type="evidence" value="ECO:0007669"/>
    <property type="project" value="TreeGrafter"/>
</dbReference>
<dbReference type="GO" id="GO:0050661">
    <property type="term" value="F:NADP binding"/>
    <property type="evidence" value="ECO:0007669"/>
    <property type="project" value="InterPro"/>
</dbReference>
<comment type="caution">
    <text evidence="9">The sequence shown here is derived from an EMBL/GenBank/DDBJ whole genome shotgun (WGS) entry which is preliminary data.</text>
</comment>
<proteinExistence type="inferred from homology"/>
<dbReference type="GO" id="GO:0046654">
    <property type="term" value="P:tetrahydrofolate biosynthetic process"/>
    <property type="evidence" value="ECO:0007669"/>
    <property type="project" value="UniProtKB-UniPathway"/>
</dbReference>
<dbReference type="PROSITE" id="PS00075">
    <property type="entry name" value="DHFR_1"/>
    <property type="match status" value="1"/>
</dbReference>
<organism evidence="9 10">
    <name type="scientific">Candidatus Phytoplasma phoenicium</name>
    <dbReference type="NCBI Taxonomy" id="198422"/>
    <lineage>
        <taxon>Bacteria</taxon>
        <taxon>Bacillati</taxon>
        <taxon>Mycoplasmatota</taxon>
        <taxon>Mollicutes</taxon>
        <taxon>Acholeplasmatales</taxon>
        <taxon>Acholeplasmataceae</taxon>
        <taxon>Candidatus Phytoplasma</taxon>
        <taxon>16SrIX (Pigeon pea witches'-broom group)</taxon>
    </lineage>
</organism>
<dbReference type="GO" id="GO:0004146">
    <property type="term" value="F:dihydrofolate reductase activity"/>
    <property type="evidence" value="ECO:0007669"/>
    <property type="project" value="UniProtKB-EC"/>
</dbReference>
<dbReference type="EMBL" id="PUUG01000001">
    <property type="protein sequence ID" value="PQP79994.1"/>
    <property type="molecule type" value="Genomic_DNA"/>
</dbReference>
<dbReference type="GO" id="GO:0046655">
    <property type="term" value="P:folic acid metabolic process"/>
    <property type="evidence" value="ECO:0007669"/>
    <property type="project" value="TreeGrafter"/>
</dbReference>
<dbReference type="PRINTS" id="PR00070">
    <property type="entry name" value="DHFR"/>
</dbReference>
<evidence type="ECO:0000259" key="8">
    <source>
        <dbReference type="PROSITE" id="PS51330"/>
    </source>
</evidence>
<dbReference type="CDD" id="cd00209">
    <property type="entry name" value="DHFR"/>
    <property type="match status" value="1"/>
</dbReference>
<evidence type="ECO:0000256" key="7">
    <source>
        <dbReference type="RuleBase" id="RU004474"/>
    </source>
</evidence>
<sequence>MIYLIAAIDVNFVIGLGNQLPWHFPKDLIFFRQKTFQQDVLMGWQTYLSLKKYYGLKPLPFKNIYVASHSKKNFFNIIVINNLIYFLKQMQHSQQQLFIIGGSQIYHQSLPYVSFMYLTHVLARYQGDSFFPRFDYKQYIIKEKKVIDKLIFVTYQKLKK</sequence>
<protein>
    <recommendedName>
        <fullName evidence="3">dihydrofolate reductase</fullName>
        <ecNumber evidence="3">1.5.1.3</ecNumber>
    </recommendedName>
</protein>
<keyword evidence="5" id="KW-0521">NADP</keyword>
<dbReference type="EC" id="1.5.1.3" evidence="3"/>
<dbReference type="UniPathway" id="UPA00077">
    <property type="reaction ID" value="UER00158"/>
</dbReference>
<evidence type="ECO:0000256" key="5">
    <source>
        <dbReference type="ARBA" id="ARBA00022857"/>
    </source>
</evidence>
<reference evidence="9 10" key="1">
    <citation type="submission" date="2018-02" db="EMBL/GenBank/DDBJ databases">
        <title>Metagenomics reveals mixed infection of spiroplasma and phytoplasma in chicory.</title>
        <authorList>
            <person name="Polano C."/>
            <person name="Moruzzi S."/>
            <person name="Ermacora P."/>
            <person name="Ferrini F."/>
            <person name="Martini M."/>
            <person name="Firrao G."/>
        </authorList>
    </citation>
    <scope>NUCLEOTIDE SEQUENCE [LARGE SCALE GENOMIC DNA]</scope>
    <source>
        <strain evidence="9 10">ChiP</strain>
    </source>
</reference>
<dbReference type="PANTHER" id="PTHR48069:SF3">
    <property type="entry name" value="DIHYDROFOLATE REDUCTASE"/>
    <property type="match status" value="1"/>
</dbReference>
<evidence type="ECO:0000313" key="9">
    <source>
        <dbReference type="EMBL" id="PQP79994.1"/>
    </source>
</evidence>
<dbReference type="PANTHER" id="PTHR48069">
    <property type="entry name" value="DIHYDROFOLATE REDUCTASE"/>
    <property type="match status" value="1"/>
</dbReference>
<comment type="similarity">
    <text evidence="2 7">Belongs to the dihydrofolate reductase family.</text>
</comment>
<dbReference type="GO" id="GO:0006730">
    <property type="term" value="P:one-carbon metabolic process"/>
    <property type="evidence" value="ECO:0007669"/>
    <property type="project" value="UniProtKB-KW"/>
</dbReference>
<evidence type="ECO:0000256" key="1">
    <source>
        <dbReference type="ARBA" id="ARBA00004903"/>
    </source>
</evidence>